<feature type="domain" description="Spermatogenesis-associated protein 20-like TRX" evidence="1">
    <location>
        <begin position="4"/>
        <end position="155"/>
    </location>
</feature>
<dbReference type="InterPro" id="IPR024705">
    <property type="entry name" value="Ssp411"/>
</dbReference>
<name>A0A512CE47_9BACT</name>
<comment type="caution">
    <text evidence="2">The sequence shown here is derived from an EMBL/GenBank/DDBJ whole genome shotgun (WGS) entry which is preliminary data.</text>
</comment>
<keyword evidence="3" id="KW-1185">Reference proteome</keyword>
<dbReference type="RefSeq" id="WP_020892100.1">
    <property type="nucleotide sequence ID" value="NZ_BJYV01000015.1"/>
</dbReference>
<dbReference type="InterPro" id="IPR036249">
    <property type="entry name" value="Thioredoxin-like_sf"/>
</dbReference>
<dbReference type="CDD" id="cd02955">
    <property type="entry name" value="SSP411"/>
    <property type="match status" value="1"/>
</dbReference>
<dbReference type="Gene3D" id="1.50.10.20">
    <property type="match status" value="1"/>
</dbReference>
<dbReference type="Gene3D" id="3.40.30.10">
    <property type="entry name" value="Glutaredoxin"/>
    <property type="match status" value="1"/>
</dbReference>
<sequence>MKANKLIKSKSLYLQQHAHNPVQWYPWSEEALHKAKVEHKPILVSIGYSACHWCHVMEKESFEDMAVADLMNAHFVCIKIDREERPDLDNIYMEAVQVMGLQGGWPLNVFLMPDHKPFYGGTYFSKNQWMKVLSGVAQAFSQQYEELVKSAEGFGRSIDRSIIEKYGFKRETTEFTAEKVRGMAEHLLKGIDREWGGMKRVPKFPMPVIWSFLLDMAILDGQKGLGEQVCYTLKKIGMGGIYDHLKGGFCRYSVDGEWFAPHFEKMLYDNGQLLSLYSKAFQYSQDPFFEEKVRGTVGWLLSEMRSKELGFYSALDADSEGVEGKFYTWSYKELDELLGEDLAWFSQLYGIKPEGNWESGLNILFQTIAYTEVAENHGFTIAVFEKKLKEVKEKLLEKRSLRVRPGLDDKIISGWNGWVIVGLCQAYLAVGDDGFLKTAMETGDFIWSQMVVDNVLYRNFKENEAYTPAFLEDYGAVIQSFISLYKVSFDPLWLNRADLLTQSVMDNFFDETDGLFYFNDPKTEKLIADKKEVFDNVIPASNSVMARNLHQLGLYLYNDAYLAQAESMLQLVSEMLSKEPDFLANWANFYLEKSVPTAEVAIKGKNAKGVGISLQANYHPNMVIAAEDGFSSELPILEGKSGEIATLYVCFNKSCKRPVESIEEAVKQLPFLP</sequence>
<dbReference type="SUPFAM" id="SSF48208">
    <property type="entry name" value="Six-hairpin glycosidases"/>
    <property type="match status" value="1"/>
</dbReference>
<dbReference type="InterPro" id="IPR004879">
    <property type="entry name" value="Ssp411-like_TRX"/>
</dbReference>
<proteinExistence type="predicted"/>
<evidence type="ECO:0000259" key="1">
    <source>
        <dbReference type="Pfam" id="PF03190"/>
    </source>
</evidence>
<accession>A0A512CE47</accession>
<dbReference type="Pfam" id="PF03190">
    <property type="entry name" value="Thioredox_DsbH"/>
    <property type="match status" value="1"/>
</dbReference>
<gene>
    <name evidence="2" type="primary">yyaL</name>
    <name evidence="2" type="ORF">CQA01_30070</name>
</gene>
<dbReference type="PANTHER" id="PTHR42899">
    <property type="entry name" value="SPERMATOGENESIS-ASSOCIATED PROTEIN 20"/>
    <property type="match status" value="1"/>
</dbReference>
<dbReference type="PIRSF" id="PIRSF006402">
    <property type="entry name" value="UCP006402_thioredoxin"/>
    <property type="match status" value="1"/>
</dbReference>
<dbReference type="SUPFAM" id="SSF52833">
    <property type="entry name" value="Thioredoxin-like"/>
    <property type="match status" value="1"/>
</dbReference>
<evidence type="ECO:0000313" key="3">
    <source>
        <dbReference type="Proteomes" id="UP000321301"/>
    </source>
</evidence>
<dbReference type="PANTHER" id="PTHR42899:SF1">
    <property type="entry name" value="SPERMATOGENESIS-ASSOCIATED PROTEIN 20"/>
    <property type="match status" value="1"/>
</dbReference>
<dbReference type="Proteomes" id="UP000321301">
    <property type="component" value="Unassembled WGS sequence"/>
</dbReference>
<dbReference type="EMBL" id="BJYV01000015">
    <property type="protein sequence ID" value="GEO22473.1"/>
    <property type="molecule type" value="Genomic_DNA"/>
</dbReference>
<dbReference type="InterPro" id="IPR008928">
    <property type="entry name" value="6-hairpin_glycosidase_sf"/>
</dbReference>
<reference evidence="2 3" key="1">
    <citation type="submission" date="2019-07" db="EMBL/GenBank/DDBJ databases">
        <title>Whole genome shotgun sequence of Cyclobacterium qasimii NBRC 106168.</title>
        <authorList>
            <person name="Hosoyama A."/>
            <person name="Uohara A."/>
            <person name="Ohji S."/>
            <person name="Ichikawa N."/>
        </authorList>
    </citation>
    <scope>NUCLEOTIDE SEQUENCE [LARGE SCALE GENOMIC DNA]</scope>
    <source>
        <strain evidence="2 3">NBRC 106168</strain>
    </source>
</reference>
<organism evidence="2 3">
    <name type="scientific">Cyclobacterium qasimii</name>
    <dbReference type="NCBI Taxonomy" id="1350429"/>
    <lineage>
        <taxon>Bacteria</taxon>
        <taxon>Pseudomonadati</taxon>
        <taxon>Bacteroidota</taxon>
        <taxon>Cytophagia</taxon>
        <taxon>Cytophagales</taxon>
        <taxon>Cyclobacteriaceae</taxon>
        <taxon>Cyclobacterium</taxon>
    </lineage>
</organism>
<dbReference type="GO" id="GO:0005975">
    <property type="term" value="P:carbohydrate metabolic process"/>
    <property type="evidence" value="ECO:0007669"/>
    <property type="project" value="InterPro"/>
</dbReference>
<dbReference type="AlphaFoldDB" id="A0A512CE47"/>
<evidence type="ECO:0000313" key="2">
    <source>
        <dbReference type="EMBL" id="GEO22473.1"/>
    </source>
</evidence>
<protein>
    <submittedName>
        <fullName evidence="2">Thioredoxin</fullName>
    </submittedName>
</protein>